<dbReference type="GO" id="GO:0003677">
    <property type="term" value="F:DNA binding"/>
    <property type="evidence" value="ECO:0007669"/>
    <property type="project" value="InterPro"/>
</dbReference>
<proteinExistence type="predicted"/>
<reference evidence="2 3" key="1">
    <citation type="submission" date="2010-12" db="EMBL/GenBank/DDBJ databases">
        <title>The Genome Sequence of Coprobacillus sp. strain 29_1.</title>
        <authorList>
            <consortium name="The Broad Institute Genome Sequencing Platform"/>
            <person name="Earl A."/>
            <person name="Ward D."/>
            <person name="Feldgarden M."/>
            <person name="Gevers D."/>
            <person name="Daigneault M."/>
            <person name="Sibley C.D."/>
            <person name="White A."/>
            <person name="Strauss J."/>
            <person name="Allen-Vercoe E."/>
            <person name="Young S.K."/>
            <person name="Zeng Q."/>
            <person name="Gargeya S."/>
            <person name="Fitzgerald M."/>
            <person name="Haas B."/>
            <person name="Abouelleil A."/>
            <person name="Alvarado L."/>
            <person name="Arachchi H.M."/>
            <person name="Berlin A."/>
            <person name="Brown A."/>
            <person name="Chapman S.B."/>
            <person name="Chen Z."/>
            <person name="Dunbar C."/>
            <person name="Freedman E."/>
            <person name="Gearin G."/>
            <person name="Gellesch M."/>
            <person name="Goldberg J."/>
            <person name="Griggs A."/>
            <person name="Gujja S."/>
            <person name="Heilman E."/>
            <person name="Heiman D."/>
            <person name="Howarth C."/>
            <person name="Larson L."/>
            <person name="Lui A."/>
            <person name="MacDonald P.J.P."/>
            <person name="Mehta T."/>
            <person name="Montmayeur A."/>
            <person name="Murphy C."/>
            <person name="Neiman D."/>
            <person name="Pearson M."/>
            <person name="Priest M."/>
            <person name="Roberts A."/>
            <person name="Saif S."/>
            <person name="Shea T."/>
            <person name="Shenoy N."/>
            <person name="Sisk P."/>
            <person name="Stolte C."/>
            <person name="Sykes S."/>
            <person name="White J."/>
            <person name="Yandava C."/>
            <person name="Nusbaum C."/>
            <person name="Birren B."/>
        </authorList>
    </citation>
    <scope>NUCLEOTIDE SEQUENCE [LARGE SCALE GENOMIC DNA]</scope>
    <source>
        <strain evidence="2 3">29_1</strain>
    </source>
</reference>
<keyword evidence="3" id="KW-1185">Reference proteome</keyword>
<dbReference type="Proteomes" id="UP000003157">
    <property type="component" value="Unassembled WGS sequence"/>
</dbReference>
<sequence length="84" mass="9755">MNLANFTADKTAITKKGSKYLRTTLYRVIIPVIRHNPAFNNYYHLKRNQGKGHLCALGHCVRKLLRIIYHLETNNLSFDINSLK</sequence>
<dbReference type="RefSeq" id="WP_008788199.1">
    <property type="nucleotide sequence ID" value="NZ_GL636578.1"/>
</dbReference>
<evidence type="ECO:0000313" key="3">
    <source>
        <dbReference type="Proteomes" id="UP000003157"/>
    </source>
</evidence>
<dbReference type="InterPro" id="IPR047650">
    <property type="entry name" value="Transpos_IS110"/>
</dbReference>
<dbReference type="InterPro" id="IPR003346">
    <property type="entry name" value="Transposase_20"/>
</dbReference>
<protein>
    <recommendedName>
        <fullName evidence="1">Transposase IS116/IS110/IS902 C-terminal domain-containing protein</fullName>
    </recommendedName>
</protein>
<dbReference type="GO" id="GO:0004803">
    <property type="term" value="F:transposase activity"/>
    <property type="evidence" value="ECO:0007669"/>
    <property type="project" value="InterPro"/>
</dbReference>
<dbReference type="Pfam" id="PF02371">
    <property type="entry name" value="Transposase_20"/>
    <property type="match status" value="1"/>
</dbReference>
<dbReference type="PANTHER" id="PTHR33055:SF15">
    <property type="entry name" value="TRANSPOSASE-RELATED"/>
    <property type="match status" value="1"/>
</dbReference>
<organism evidence="2 3">
    <name type="scientific">Coprobacillus cateniformis</name>
    <dbReference type="NCBI Taxonomy" id="100884"/>
    <lineage>
        <taxon>Bacteria</taxon>
        <taxon>Bacillati</taxon>
        <taxon>Bacillota</taxon>
        <taxon>Erysipelotrichia</taxon>
        <taxon>Erysipelotrichales</taxon>
        <taxon>Coprobacillaceae</taxon>
        <taxon>Coprobacillus</taxon>
    </lineage>
</organism>
<feature type="domain" description="Transposase IS116/IS110/IS902 C-terminal" evidence="1">
    <location>
        <begin position="10"/>
        <end position="44"/>
    </location>
</feature>
<dbReference type="GO" id="GO:0006313">
    <property type="term" value="P:DNA transposition"/>
    <property type="evidence" value="ECO:0007669"/>
    <property type="project" value="InterPro"/>
</dbReference>
<evidence type="ECO:0000313" key="2">
    <source>
        <dbReference type="EMBL" id="EFW05634.1"/>
    </source>
</evidence>
<dbReference type="HOGENOM" id="CLU_036902_14_1_9"/>
<accession>E7G8J5</accession>
<evidence type="ECO:0000259" key="1">
    <source>
        <dbReference type="Pfam" id="PF02371"/>
    </source>
</evidence>
<dbReference type="EMBL" id="ADKX01000018">
    <property type="protein sequence ID" value="EFW05634.1"/>
    <property type="molecule type" value="Genomic_DNA"/>
</dbReference>
<dbReference type="PANTHER" id="PTHR33055">
    <property type="entry name" value="TRANSPOSASE FOR INSERTION SEQUENCE ELEMENT IS1111A"/>
    <property type="match status" value="1"/>
</dbReference>
<name>E7G8J5_9FIRM</name>
<dbReference type="eggNOG" id="COG3547">
    <property type="taxonomic scope" value="Bacteria"/>
</dbReference>
<dbReference type="AlphaFoldDB" id="E7G8J5"/>
<gene>
    <name evidence="2" type="ORF">HMPREF9488_01083</name>
</gene>
<comment type="caution">
    <text evidence="2">The sequence shown here is derived from an EMBL/GenBank/DDBJ whole genome shotgun (WGS) entry which is preliminary data.</text>
</comment>